<feature type="chain" id="PRO_5015305073" evidence="1">
    <location>
        <begin position="22"/>
        <end position="89"/>
    </location>
</feature>
<comment type="caution">
    <text evidence="2">The sequence shown here is derived from an EMBL/GenBank/DDBJ whole genome shotgun (WGS) entry which is preliminary data.</text>
</comment>
<evidence type="ECO:0000313" key="2">
    <source>
        <dbReference type="EMBL" id="GBG12992.1"/>
    </source>
</evidence>
<evidence type="ECO:0000256" key="1">
    <source>
        <dbReference type="SAM" id="SignalP"/>
    </source>
</evidence>
<name>A0A2R5F3A3_9PROT</name>
<protein>
    <submittedName>
        <fullName evidence="2">Uncharacterized protein</fullName>
    </submittedName>
</protein>
<keyword evidence="1" id="KW-0732">Signal</keyword>
<proteinExistence type="predicted"/>
<feature type="signal peptide" evidence="1">
    <location>
        <begin position="1"/>
        <end position="21"/>
    </location>
</feature>
<dbReference type="AlphaFoldDB" id="A0A2R5F3A3"/>
<dbReference type="RefSeq" id="WP_146187121.1">
    <property type="nucleotide sequence ID" value="NZ_BDOQ01000002.1"/>
</dbReference>
<sequence>MIARLRLIPLYILVASSVVQAHTFTDLGTLGSDYSTAFGVNDSGQVVGYVLSINDGPVNGGPIPVPEPRTYAMLIMGTWFTWVFQDIQV</sequence>
<gene>
    <name evidence="2" type="ORF">NMK_0530</name>
</gene>
<reference evidence="2 3" key="1">
    <citation type="journal article" date="2018" name="Environ. Microbiol.">
        <title>Isolation and genomic characterization of Novimethylophilus kurashikiensis gen. nov. sp. nov., a new lanthanide-dependent methylotrophic species of Methylophilaceae.</title>
        <authorList>
            <person name="Lv H."/>
            <person name="Sahin N."/>
            <person name="Tani A."/>
        </authorList>
    </citation>
    <scope>NUCLEOTIDE SEQUENCE [LARGE SCALE GENOMIC DNA]</scope>
    <source>
        <strain evidence="2 3">La2-4</strain>
    </source>
</reference>
<dbReference type="EMBL" id="BDOQ01000002">
    <property type="protein sequence ID" value="GBG12992.1"/>
    <property type="molecule type" value="Genomic_DNA"/>
</dbReference>
<accession>A0A2R5F3A3</accession>
<keyword evidence="3" id="KW-1185">Reference proteome</keyword>
<dbReference type="Proteomes" id="UP000245081">
    <property type="component" value="Unassembled WGS sequence"/>
</dbReference>
<dbReference type="OrthoDB" id="6399769at2"/>
<organism evidence="2 3">
    <name type="scientific">Novimethylophilus kurashikiensis</name>
    <dbReference type="NCBI Taxonomy" id="1825523"/>
    <lineage>
        <taxon>Bacteria</taxon>
        <taxon>Pseudomonadati</taxon>
        <taxon>Pseudomonadota</taxon>
        <taxon>Betaproteobacteria</taxon>
        <taxon>Nitrosomonadales</taxon>
        <taxon>Methylophilaceae</taxon>
        <taxon>Novimethylophilus</taxon>
    </lineage>
</organism>
<evidence type="ECO:0000313" key="3">
    <source>
        <dbReference type="Proteomes" id="UP000245081"/>
    </source>
</evidence>